<dbReference type="OrthoDB" id="1735038at2759"/>
<gene>
    <name evidence="6" type="ORF">TELCIR_18039</name>
</gene>
<comment type="similarity">
    <text evidence="1">Belongs to the peptidase S28 family.</text>
</comment>
<evidence type="ECO:0000313" key="6">
    <source>
        <dbReference type="EMBL" id="PIO60462.1"/>
    </source>
</evidence>
<dbReference type="SUPFAM" id="SSF53474">
    <property type="entry name" value="alpha/beta-Hydrolases"/>
    <property type="match status" value="1"/>
</dbReference>
<dbReference type="EMBL" id="KZ355418">
    <property type="protein sequence ID" value="PIO60462.1"/>
    <property type="molecule type" value="Genomic_DNA"/>
</dbReference>
<dbReference type="Proteomes" id="UP000230423">
    <property type="component" value="Unassembled WGS sequence"/>
</dbReference>
<keyword evidence="2" id="KW-0645">Protease</keyword>
<evidence type="ECO:0000256" key="3">
    <source>
        <dbReference type="ARBA" id="ARBA00022729"/>
    </source>
</evidence>
<evidence type="ECO:0008006" key="8">
    <source>
        <dbReference type="Google" id="ProtNLM"/>
    </source>
</evidence>
<dbReference type="GO" id="GO:0006508">
    <property type="term" value="P:proteolysis"/>
    <property type="evidence" value="ECO:0007669"/>
    <property type="project" value="UniProtKB-KW"/>
</dbReference>
<evidence type="ECO:0000256" key="5">
    <source>
        <dbReference type="ARBA" id="ARBA00023180"/>
    </source>
</evidence>
<evidence type="ECO:0000256" key="1">
    <source>
        <dbReference type="ARBA" id="ARBA00011079"/>
    </source>
</evidence>
<keyword evidence="4" id="KW-0378">Hydrolase</keyword>
<dbReference type="InterPro" id="IPR029058">
    <property type="entry name" value="AB_hydrolase_fold"/>
</dbReference>
<dbReference type="GO" id="GO:0070008">
    <property type="term" value="F:serine-type exopeptidase activity"/>
    <property type="evidence" value="ECO:0007669"/>
    <property type="project" value="InterPro"/>
</dbReference>
<dbReference type="Pfam" id="PF05577">
    <property type="entry name" value="Peptidase_S28"/>
    <property type="match status" value="1"/>
</dbReference>
<organism evidence="6 7">
    <name type="scientific">Teladorsagia circumcincta</name>
    <name type="common">Brown stomach worm</name>
    <name type="synonym">Ostertagia circumcincta</name>
    <dbReference type="NCBI Taxonomy" id="45464"/>
    <lineage>
        <taxon>Eukaryota</taxon>
        <taxon>Metazoa</taxon>
        <taxon>Ecdysozoa</taxon>
        <taxon>Nematoda</taxon>
        <taxon>Chromadorea</taxon>
        <taxon>Rhabditida</taxon>
        <taxon>Rhabditina</taxon>
        <taxon>Rhabditomorpha</taxon>
        <taxon>Strongyloidea</taxon>
        <taxon>Trichostrongylidae</taxon>
        <taxon>Teladorsagia</taxon>
    </lineage>
</organism>
<accession>A0A2G9TSL4</accession>
<proteinExistence type="inferred from homology"/>
<dbReference type="PANTHER" id="PTHR11010">
    <property type="entry name" value="PROTEASE S28 PRO-X CARBOXYPEPTIDASE-RELATED"/>
    <property type="match status" value="1"/>
</dbReference>
<dbReference type="GO" id="GO:0008239">
    <property type="term" value="F:dipeptidyl-peptidase activity"/>
    <property type="evidence" value="ECO:0007669"/>
    <property type="project" value="TreeGrafter"/>
</dbReference>
<evidence type="ECO:0000256" key="4">
    <source>
        <dbReference type="ARBA" id="ARBA00022801"/>
    </source>
</evidence>
<protein>
    <recommendedName>
        <fullName evidence="8">Serine carboxypeptidase S28</fullName>
    </recommendedName>
</protein>
<dbReference type="InterPro" id="IPR008758">
    <property type="entry name" value="Peptidase_S28"/>
</dbReference>
<keyword evidence="3" id="KW-0732">Signal</keyword>
<reference evidence="6 7" key="1">
    <citation type="submission" date="2015-09" db="EMBL/GenBank/DDBJ databases">
        <title>Draft genome of the parasitic nematode Teladorsagia circumcincta isolate WARC Sus (inbred).</title>
        <authorList>
            <person name="Mitreva M."/>
        </authorList>
    </citation>
    <scope>NUCLEOTIDE SEQUENCE [LARGE SCALE GENOMIC DNA]</scope>
    <source>
        <strain evidence="6 7">S</strain>
    </source>
</reference>
<dbReference type="AlphaFoldDB" id="A0A2G9TSL4"/>
<dbReference type="PANTHER" id="PTHR11010:SF117">
    <property type="entry name" value="SERINE PROTEASE 16"/>
    <property type="match status" value="1"/>
</dbReference>
<evidence type="ECO:0000313" key="7">
    <source>
        <dbReference type="Proteomes" id="UP000230423"/>
    </source>
</evidence>
<name>A0A2G9TSL4_TELCI</name>
<dbReference type="Gene3D" id="3.40.50.1820">
    <property type="entry name" value="alpha/beta hydrolase"/>
    <property type="match status" value="1"/>
</dbReference>
<keyword evidence="5" id="KW-0325">Glycoprotein</keyword>
<keyword evidence="7" id="KW-1185">Reference proteome</keyword>
<sequence length="80" mass="8891">MDSAAQRLTFAKNSITSTTSRTPPGCSTTSLKNLRLLNSRQATEDIATFIDKMNKKYKLEDPKWIVFGGSYAGQYNPNTV</sequence>
<evidence type="ECO:0000256" key="2">
    <source>
        <dbReference type="ARBA" id="ARBA00022670"/>
    </source>
</evidence>